<dbReference type="Gene3D" id="3.40.50.300">
    <property type="entry name" value="P-loop containing nucleotide triphosphate hydrolases"/>
    <property type="match status" value="3"/>
</dbReference>
<dbReference type="PANTHER" id="PTHR21610">
    <property type="entry name" value="VON WILLEBRAND FACTOR A DOMAIN-CONTAINING PROTEIN 8"/>
    <property type="match status" value="1"/>
</dbReference>
<organism evidence="3 4">
    <name type="scientific">Gekko japonicus</name>
    <name type="common">Schlegel's Japanese gecko</name>
    <dbReference type="NCBI Taxonomy" id="146911"/>
    <lineage>
        <taxon>Eukaryota</taxon>
        <taxon>Metazoa</taxon>
        <taxon>Chordata</taxon>
        <taxon>Craniata</taxon>
        <taxon>Vertebrata</taxon>
        <taxon>Euteleostomi</taxon>
        <taxon>Lepidosauria</taxon>
        <taxon>Squamata</taxon>
        <taxon>Bifurcata</taxon>
        <taxon>Gekkota</taxon>
        <taxon>Gekkonidae</taxon>
        <taxon>Gekkoninae</taxon>
        <taxon>Gekko</taxon>
    </lineage>
</organism>
<dbReference type="RefSeq" id="XP_015277881.1">
    <property type="nucleotide sequence ID" value="XM_015422395.1"/>
</dbReference>
<name>A0ABM1KVZ4_GEKJA</name>
<feature type="region of interest" description="Disordered" evidence="1">
    <location>
        <begin position="1456"/>
        <end position="1486"/>
    </location>
</feature>
<dbReference type="SMART" id="SM00382">
    <property type="entry name" value="AAA"/>
    <property type="match status" value="2"/>
</dbReference>
<keyword evidence="3" id="KW-1185">Reference proteome</keyword>
<evidence type="ECO:0000256" key="1">
    <source>
        <dbReference type="SAM" id="MobiDB-lite"/>
    </source>
</evidence>
<dbReference type="Proteomes" id="UP000694871">
    <property type="component" value="Unplaced"/>
</dbReference>
<dbReference type="InterPro" id="IPR011704">
    <property type="entry name" value="ATPase_dyneun-rel_AAA"/>
</dbReference>
<feature type="region of interest" description="Disordered" evidence="1">
    <location>
        <begin position="1587"/>
        <end position="1613"/>
    </location>
</feature>
<dbReference type="Pfam" id="PF07728">
    <property type="entry name" value="AAA_5"/>
    <property type="match status" value="3"/>
</dbReference>
<accession>A0ABM1KVZ4</accession>
<feature type="non-terminal residue" evidence="4">
    <location>
        <position position="1613"/>
    </location>
</feature>
<evidence type="ECO:0000259" key="2">
    <source>
        <dbReference type="SMART" id="SM00382"/>
    </source>
</evidence>
<gene>
    <name evidence="4" type="primary">VWA8</name>
</gene>
<dbReference type="InterPro" id="IPR027417">
    <property type="entry name" value="P-loop_NTPase"/>
</dbReference>
<dbReference type="GeneID" id="107119803"/>
<reference evidence="4" key="1">
    <citation type="submission" date="2025-08" db="UniProtKB">
        <authorList>
            <consortium name="RefSeq"/>
        </authorList>
    </citation>
    <scope>IDENTIFICATION</scope>
</reference>
<dbReference type="InterPro" id="IPR039891">
    <property type="entry name" value="VWA8"/>
</dbReference>
<protein>
    <submittedName>
        <fullName evidence="4">von Willebrand factor A domain-containing protein 8</fullName>
    </submittedName>
</protein>
<sequence length="1613" mass="179763">MQKDLLGQDVFLIGPPGPLRRSIAMQYLELTQREVEYIALSRDTTEADLKQRREIRAGTAYYVDQCAVRAATEGRILVLEGLEKAERNVLPVLNNLLENREMQLEDGRFLVSAERYDKLLKEHKKGELDAWKLVRVSEDFRVIALGLPVPRYLGNPLDPPLRSRFQARDIYYLPFKDHLALLYCIGSNVATERISQLLSFATTLCTQESSAMGLPDFPLDSLSSAVKILNSFPLMPIQHLVCWLYPYEVLLGKEGKTAVEDALKRFELQDSTKLPLPTRVTSVRKRETDQSFQADVTVHVAGKEVTFQVPAGTEPANLRSGPGDFIRTPSHEQLLAEMMLSHMVKDICLIGTKGCGKTVVAKEFSAALGYSIESFMLYQDMTARDLLQQRYTLPNGDTSWRPSPLITAALEGKLVILDGIHRVNPGTLAVLQRLIHDREITLYDGTILLRQDRYEKVKEELQLSDENLQQRSIFPIHPSFRIIALAEPPVVGSATQQWLVPELLTLFLFHYVKPLSKSEEMRVINEKVPNVPSAAVEQLLKLTHKLRETQDPRAQSLASSLSTRQLLRICRRLSHYPDESLYDTINKACLSRFLPSLAASALHKNLQDCGIHASPADTERTDNKTLSCEVSSGILRIGAVNIPVHNSPNERMKVPDVLFYENTQHMMVMEDMLKDFLLGEHLLLVGNQGVGKNKVVDRFLHLLNRPREYLQLHRDTTIQSLTLQPSVKDGLVVYEDSPLVKAVKLGHILVIDEADKAPTNVTCILKTLVESGEMILSDGRRLIANPASVSGRKNVIVIHPDFRMIVLANRPGFPFLGNDFFGTLGDIFSCHAVDNPKPDSELAMLRQYGPEVPEPVLQKLVAAFGELRSLADQGIINYPYSTREVVNIVKHLQKFPKEGLANVVRNVFDFDSYNNEMREILIRILHKHGIPIGAKPTSVHLAKEFPLPDPKLMGYWNVNQLGNARQKLLCSTETHRIDVKGPLYLNVQAFPVERHDARSLSFTEEHAFWSLPLNEVNLVCDVAVAQENETKNSLYVATCNPVSLYFMETSSANGYYVDLYDIFPRTVGGVWQPLVTVAALGGPLQGQVILHEEQTNAILLLDTNTHTIRQLLLSPEMCEAPRRTSWWGSKEESSHKMCKEFSHKNWLVFYKEEGSHLVVLDALEGRVHTISLPVSLKSVFLVAEDQWLLVESKTNQKYLLTKPVPMASEESHICQLHAVSEEPVEAGFGVTTASEVIEPQAVASDQLSSENLSAAIGQNISSPNRMLSDEQNYATLVVGFPDLTSSNEVYSWKRGSTLGKGQPLPSDPLYYGRPGKGRRAKRTNCVTLTAAGQVVRVLAPGDVPLKELYSKGVTPPQTAGYLEITDLIAKKLKYIPVPRSASLTPYTSWLSMISDTDVLLAKLGNSGVVTVDMGGNVRLWETSFESLRRSLQEWRNMIGQEDGRPVQITIERDSGLDVTSPKQGKIDPDNTPHVGGNTWAGGTGGRDTAGLGGKGGPYRLDAGHKVYQVSQAEKDAVPEEVKRAAREMGEKAFKQRLKEIKMSEYDAATYERFSGAVRRQVRLLRVILDSLQVVLLAFGTTGGGASPLSLAESPPPSHPPFCEKYVSPKNAHL</sequence>
<evidence type="ECO:0000313" key="4">
    <source>
        <dbReference type="RefSeq" id="XP_015277881.1"/>
    </source>
</evidence>
<feature type="domain" description="AAA+ ATPase" evidence="2">
    <location>
        <begin position="343"/>
        <end position="515"/>
    </location>
</feature>
<dbReference type="InterPro" id="IPR003593">
    <property type="entry name" value="AAA+_ATPase"/>
</dbReference>
<proteinExistence type="predicted"/>
<feature type="domain" description="AAA+ ATPase" evidence="2">
    <location>
        <begin position="678"/>
        <end position="787"/>
    </location>
</feature>
<dbReference type="PANTHER" id="PTHR21610:SF9">
    <property type="entry name" value="VON WILLEBRAND FACTOR A DOMAIN-CONTAINING PROTEIN 8"/>
    <property type="match status" value="1"/>
</dbReference>
<dbReference type="SUPFAM" id="SSF52540">
    <property type="entry name" value="P-loop containing nucleoside triphosphate hydrolases"/>
    <property type="match status" value="3"/>
</dbReference>
<evidence type="ECO:0000313" key="3">
    <source>
        <dbReference type="Proteomes" id="UP000694871"/>
    </source>
</evidence>